<accession>A0AAE8M3E3</accession>
<dbReference type="PROSITE" id="PS50059">
    <property type="entry name" value="FKBP_PPIASE"/>
    <property type="match status" value="1"/>
</dbReference>
<feature type="domain" description="PPIase FKBP-type" evidence="7">
    <location>
        <begin position="54"/>
        <end position="167"/>
    </location>
</feature>
<dbReference type="Gene3D" id="3.10.50.40">
    <property type="match status" value="1"/>
</dbReference>
<name>A0AAE8M3E3_9HYPO</name>
<dbReference type="AlphaFoldDB" id="A0AAE8M3E3"/>
<evidence type="ECO:0000259" key="7">
    <source>
        <dbReference type="PROSITE" id="PS50059"/>
    </source>
</evidence>
<keyword evidence="9" id="KW-1185">Reference proteome</keyword>
<gene>
    <name evidence="8" type="ORF">FTOL_03162</name>
</gene>
<dbReference type="InterPro" id="IPR046357">
    <property type="entry name" value="PPIase_dom_sf"/>
</dbReference>
<keyword evidence="4 6" id="KW-0413">Isomerase</keyword>
<evidence type="ECO:0000256" key="1">
    <source>
        <dbReference type="ARBA" id="ARBA00000971"/>
    </source>
</evidence>
<proteinExistence type="inferred from homology"/>
<evidence type="ECO:0000256" key="4">
    <source>
        <dbReference type="ARBA" id="ARBA00023235"/>
    </source>
</evidence>
<evidence type="ECO:0000256" key="5">
    <source>
        <dbReference type="ARBA" id="ARBA00038106"/>
    </source>
</evidence>
<evidence type="ECO:0000256" key="6">
    <source>
        <dbReference type="PROSITE-ProRule" id="PRU00277"/>
    </source>
</evidence>
<comment type="catalytic activity">
    <reaction evidence="1 6">
        <text>[protein]-peptidylproline (omega=180) = [protein]-peptidylproline (omega=0)</text>
        <dbReference type="Rhea" id="RHEA:16237"/>
        <dbReference type="Rhea" id="RHEA-COMP:10747"/>
        <dbReference type="Rhea" id="RHEA-COMP:10748"/>
        <dbReference type="ChEBI" id="CHEBI:83833"/>
        <dbReference type="ChEBI" id="CHEBI:83834"/>
        <dbReference type="EC" id="5.2.1.8"/>
    </reaction>
</comment>
<dbReference type="EC" id="5.2.1.8" evidence="2 6"/>
<comment type="caution">
    <text evidence="8">The sequence shown here is derived from an EMBL/GenBank/DDBJ whole genome shotgun (WGS) entry which is preliminary data.</text>
</comment>
<keyword evidence="3 6" id="KW-0697">Rotamase</keyword>
<comment type="similarity">
    <text evidence="5">Belongs to the FKBP-type PPIase family. FKBP1 subfamily.</text>
</comment>
<dbReference type="InterPro" id="IPR050689">
    <property type="entry name" value="FKBP-type_PPIase"/>
</dbReference>
<dbReference type="InterPro" id="IPR001179">
    <property type="entry name" value="PPIase_FKBP_dom"/>
</dbReference>
<dbReference type="GO" id="GO:0005737">
    <property type="term" value="C:cytoplasm"/>
    <property type="evidence" value="ECO:0007669"/>
    <property type="project" value="TreeGrafter"/>
</dbReference>
<dbReference type="PANTHER" id="PTHR10516:SF443">
    <property type="entry name" value="FK506-BINDING PROTEIN 59-RELATED"/>
    <property type="match status" value="1"/>
</dbReference>
<evidence type="ECO:0000256" key="2">
    <source>
        <dbReference type="ARBA" id="ARBA00013194"/>
    </source>
</evidence>
<dbReference type="SUPFAM" id="SSF54534">
    <property type="entry name" value="FKBP-like"/>
    <property type="match status" value="1"/>
</dbReference>
<dbReference type="Pfam" id="PF00254">
    <property type="entry name" value="FKBP_C"/>
    <property type="match status" value="1"/>
</dbReference>
<organism evidence="8 9">
    <name type="scientific">Fusarium torulosum</name>
    <dbReference type="NCBI Taxonomy" id="33205"/>
    <lineage>
        <taxon>Eukaryota</taxon>
        <taxon>Fungi</taxon>
        <taxon>Dikarya</taxon>
        <taxon>Ascomycota</taxon>
        <taxon>Pezizomycotina</taxon>
        <taxon>Sordariomycetes</taxon>
        <taxon>Hypocreomycetidae</taxon>
        <taxon>Hypocreales</taxon>
        <taxon>Nectriaceae</taxon>
        <taxon>Fusarium</taxon>
    </lineage>
</organism>
<dbReference type="GO" id="GO:0003755">
    <property type="term" value="F:peptidyl-prolyl cis-trans isomerase activity"/>
    <property type="evidence" value="ECO:0007669"/>
    <property type="project" value="UniProtKB-KW"/>
</dbReference>
<dbReference type="PANTHER" id="PTHR10516">
    <property type="entry name" value="PEPTIDYL-PROLYL CIS-TRANS ISOMERASE"/>
    <property type="match status" value="1"/>
</dbReference>
<protein>
    <recommendedName>
        <fullName evidence="2 6">peptidylprolyl isomerase</fullName>
        <ecNumber evidence="2 6">5.2.1.8</ecNumber>
    </recommendedName>
</protein>
<evidence type="ECO:0000313" key="8">
    <source>
        <dbReference type="EMBL" id="SPJ73432.1"/>
    </source>
</evidence>
<dbReference type="EMBL" id="ONZP01000094">
    <property type="protein sequence ID" value="SPJ73432.1"/>
    <property type="molecule type" value="Genomic_DNA"/>
</dbReference>
<reference evidence="8" key="1">
    <citation type="submission" date="2018-03" db="EMBL/GenBank/DDBJ databases">
        <authorList>
            <person name="Guldener U."/>
        </authorList>
    </citation>
    <scope>NUCLEOTIDE SEQUENCE</scope>
</reference>
<evidence type="ECO:0000256" key="3">
    <source>
        <dbReference type="ARBA" id="ARBA00023110"/>
    </source>
</evidence>
<sequence length="167" mass="18509">MRPFSLASIPRATRITTRINPFFTQPRNFSFTQATMAVEKYTITEGSGPSPEKGQTVTMEYTGWLKDTSKPENKGKQYVLSTTPSYRSYLTFSPSRFDSSVGRGDFVVKIGVGQVIKGWDEGVTQMKLNEKATLDITADYGYGARGFPGAIPPNSDLIFDVQLKKIS</sequence>
<evidence type="ECO:0000313" key="9">
    <source>
        <dbReference type="Proteomes" id="UP001187734"/>
    </source>
</evidence>
<dbReference type="Proteomes" id="UP001187734">
    <property type="component" value="Unassembled WGS sequence"/>
</dbReference>